<protein>
    <recommendedName>
        <fullName evidence="2">DUF4211 domain-containing protein</fullName>
    </recommendedName>
</protein>
<dbReference type="AlphaFoldDB" id="A0AAJ0GJZ5"/>
<feature type="compositionally biased region" description="Low complexity" evidence="1">
    <location>
        <begin position="240"/>
        <end position="253"/>
    </location>
</feature>
<feature type="compositionally biased region" description="Basic residues" evidence="1">
    <location>
        <begin position="1"/>
        <end position="11"/>
    </location>
</feature>
<proteinExistence type="predicted"/>
<gene>
    <name evidence="3" type="ORF">LTR09_000628</name>
</gene>
<reference evidence="3" key="1">
    <citation type="submission" date="2023-04" db="EMBL/GenBank/DDBJ databases">
        <title>Black Yeasts Isolated from many extreme environments.</title>
        <authorList>
            <person name="Coleine C."/>
            <person name="Stajich J.E."/>
            <person name="Selbmann L."/>
        </authorList>
    </citation>
    <scope>NUCLEOTIDE SEQUENCE</scope>
    <source>
        <strain evidence="3">CCFEE 5312</strain>
    </source>
</reference>
<accession>A0AAJ0GJZ5</accession>
<dbReference type="Pfam" id="PF13926">
    <property type="entry name" value="DUF4211"/>
    <property type="match status" value="1"/>
</dbReference>
<feature type="compositionally biased region" description="Acidic residues" evidence="1">
    <location>
        <begin position="211"/>
        <end position="221"/>
    </location>
</feature>
<feature type="compositionally biased region" description="Basic and acidic residues" evidence="1">
    <location>
        <begin position="100"/>
        <end position="111"/>
    </location>
</feature>
<organism evidence="3 4">
    <name type="scientific">Extremus antarcticus</name>
    <dbReference type="NCBI Taxonomy" id="702011"/>
    <lineage>
        <taxon>Eukaryota</taxon>
        <taxon>Fungi</taxon>
        <taxon>Dikarya</taxon>
        <taxon>Ascomycota</taxon>
        <taxon>Pezizomycotina</taxon>
        <taxon>Dothideomycetes</taxon>
        <taxon>Dothideomycetidae</taxon>
        <taxon>Mycosphaerellales</taxon>
        <taxon>Extremaceae</taxon>
        <taxon>Extremus</taxon>
    </lineage>
</organism>
<name>A0AAJ0GJZ5_9PEZI</name>
<dbReference type="GO" id="GO:0005634">
    <property type="term" value="C:nucleus"/>
    <property type="evidence" value="ECO:0007669"/>
    <property type="project" value="TreeGrafter"/>
</dbReference>
<evidence type="ECO:0000313" key="3">
    <source>
        <dbReference type="EMBL" id="KAK3059062.1"/>
    </source>
</evidence>
<comment type="caution">
    <text evidence="3">The sequence shown here is derived from an EMBL/GenBank/DDBJ whole genome shotgun (WGS) entry which is preliminary data.</text>
</comment>
<evidence type="ECO:0000256" key="1">
    <source>
        <dbReference type="SAM" id="MobiDB-lite"/>
    </source>
</evidence>
<feature type="domain" description="DUF4211" evidence="2">
    <location>
        <begin position="385"/>
        <end position="517"/>
    </location>
</feature>
<evidence type="ECO:0000259" key="2">
    <source>
        <dbReference type="Pfam" id="PF13926"/>
    </source>
</evidence>
<dbReference type="InterPro" id="IPR025451">
    <property type="entry name" value="DUF4211"/>
</dbReference>
<feature type="compositionally biased region" description="Acidic residues" evidence="1">
    <location>
        <begin position="339"/>
        <end position="365"/>
    </location>
</feature>
<feature type="region of interest" description="Disordered" evidence="1">
    <location>
        <begin position="1"/>
        <end position="369"/>
    </location>
</feature>
<dbReference type="EMBL" id="JAWDJX010000001">
    <property type="protein sequence ID" value="KAK3059062.1"/>
    <property type="molecule type" value="Genomic_DNA"/>
</dbReference>
<sequence>MAGTKSSRRQQSRLAFTPLPSSSPAAKGYHQQTRDRAAAVIVDSPAKRRKLTHNNDHESIPTPAASHEEEDNGSDSEPVRATQRLSTQQASKKSRRATQKRLDFSSSRDPESFSSPVKLASSPSRPQATGKAGMFSSQRHQHQVADLSSEESEEELPSAQALVSRGRSSQRRKTKDVGRKTRSTQQPVTVDESDDDVILNTNARSSAIPIDSDDENEDDDMPTTLGKQQRKPKRRGSHNSFISSSPPRMASSDSELEIIEQPRKRRRNDEDDDEVELVTPRHRKLTQRQKEELAEDVDDLRSSSPERPPRATQSSQKTARLTALEQLRRKRAGAPQVVEESEESDGDQAEGSEHSGEDEDEDEVEQAAMSSARDFFREDEYDAAFVEEEDGDGPIGILDDVPIEFTRYATMRPKELFKHAVEWMVQKKINPAFASTDPLYELTFRKLNDETKGLVGSKYMSTVWTEKFTFALKARPELAEGHCDGADHPTCDACNRSNHPATFQIQFQGKPYDRETLEELAGNEGDYKPAYDDEGHKILPELHSFYVGKFCRANAVTAHALHHWRYHLKDAVIDWLDRQGYLSPKAIVERDGWGTVKREDLANDIADRMEKEGEVKKLWQRFKKNVDAARNAKQGGRFMIDV</sequence>
<dbReference type="PANTHER" id="PTHR14689">
    <property type="entry name" value="PHORBOL-ESTER_DAG-TYPE DOMAIN-CONTAINING PROTEIN"/>
    <property type="match status" value="1"/>
</dbReference>
<dbReference type="Proteomes" id="UP001271007">
    <property type="component" value="Unassembled WGS sequence"/>
</dbReference>
<dbReference type="PANTHER" id="PTHR14689:SF0">
    <property type="entry name" value="COILED-COIL DOMAIN-CONTAINING PROTEIN 82"/>
    <property type="match status" value="1"/>
</dbReference>
<keyword evidence="4" id="KW-1185">Reference proteome</keyword>
<evidence type="ECO:0000313" key="4">
    <source>
        <dbReference type="Proteomes" id="UP001271007"/>
    </source>
</evidence>
<feature type="compositionally biased region" description="Basic residues" evidence="1">
    <location>
        <begin position="228"/>
        <end position="237"/>
    </location>
</feature>